<dbReference type="RefSeq" id="WP_018393240.1">
    <property type="nucleotide sequence ID" value="NZ_LQWZ01000037.1"/>
</dbReference>
<accession>A0A177KHD7</accession>
<dbReference type="GO" id="GO:0035550">
    <property type="term" value="C:urease complex"/>
    <property type="evidence" value="ECO:0007669"/>
    <property type="project" value="InterPro"/>
</dbReference>
<evidence type="ECO:0000256" key="1">
    <source>
        <dbReference type="ARBA" id="ARBA00022801"/>
    </source>
</evidence>
<name>A0A177KHD7_9BACI</name>
<dbReference type="NCBIfam" id="NF009682">
    <property type="entry name" value="PRK13203.1"/>
    <property type="match status" value="1"/>
</dbReference>
<dbReference type="Pfam" id="PF00699">
    <property type="entry name" value="Urease_beta"/>
    <property type="match status" value="1"/>
</dbReference>
<dbReference type="AlphaFoldDB" id="A0A177KHD7"/>
<dbReference type="GO" id="GO:0009039">
    <property type="term" value="F:urease activity"/>
    <property type="evidence" value="ECO:0007669"/>
    <property type="project" value="UniProtKB-EC"/>
</dbReference>
<dbReference type="FunFam" id="2.10.150.10:FF:000001">
    <property type="entry name" value="Urease subunit beta"/>
    <property type="match status" value="1"/>
</dbReference>
<dbReference type="InterPro" id="IPR002019">
    <property type="entry name" value="Urease_beta-like"/>
</dbReference>
<sequence>MMKINGNIGEIRYEEESITLRPGSHREVIRVQHCGDRPIQVGCHFHFFEVNKALQFDREKAFGKHLDILSGTAIRFEPGEEKTIQLVDFGGKKNIFGFNGLTMGSSEDQTIRENAFKVAREKGYMKK</sequence>
<dbReference type="InterPro" id="IPR050069">
    <property type="entry name" value="Urease_subunit"/>
</dbReference>
<dbReference type="EMBL" id="LQWZ01000037">
    <property type="protein sequence ID" value="OAH52803.1"/>
    <property type="molecule type" value="Genomic_DNA"/>
</dbReference>
<dbReference type="Proteomes" id="UP000077271">
    <property type="component" value="Unassembled WGS sequence"/>
</dbReference>
<proteinExistence type="predicted"/>
<dbReference type="SUPFAM" id="SSF51278">
    <property type="entry name" value="Urease, beta-subunit"/>
    <property type="match status" value="1"/>
</dbReference>
<organism evidence="3 4">
    <name type="scientific">Domibacillus aminovorans</name>
    <dbReference type="NCBI Taxonomy" id="29332"/>
    <lineage>
        <taxon>Bacteria</taxon>
        <taxon>Bacillati</taxon>
        <taxon>Bacillota</taxon>
        <taxon>Bacilli</taxon>
        <taxon>Bacillales</taxon>
        <taxon>Bacillaceae</taxon>
        <taxon>Domibacillus</taxon>
    </lineage>
</organism>
<reference evidence="3 4" key="1">
    <citation type="submission" date="2016-01" db="EMBL/GenBank/DDBJ databases">
        <title>Investigation of taxonomic status of Bacillus aminovorans.</title>
        <authorList>
            <person name="Verma A."/>
            <person name="Pal Y."/>
            <person name="Krishnamurthi S."/>
        </authorList>
    </citation>
    <scope>NUCLEOTIDE SEQUENCE [LARGE SCALE GENOMIC DNA]</scope>
    <source>
        <strain evidence="3 4">DSM 4337</strain>
    </source>
</reference>
<keyword evidence="1" id="KW-0378">Hydrolase</keyword>
<evidence type="ECO:0000256" key="2">
    <source>
        <dbReference type="ARBA" id="ARBA00047778"/>
    </source>
</evidence>
<dbReference type="GO" id="GO:0043419">
    <property type="term" value="P:urea catabolic process"/>
    <property type="evidence" value="ECO:0007669"/>
    <property type="project" value="InterPro"/>
</dbReference>
<protein>
    <submittedName>
        <fullName evidence="3">Urease subunit beta</fullName>
    </submittedName>
</protein>
<dbReference type="InterPro" id="IPR036461">
    <property type="entry name" value="Urease_betasu_sf"/>
</dbReference>
<dbReference type="CDD" id="cd00407">
    <property type="entry name" value="Urease_beta"/>
    <property type="match status" value="1"/>
</dbReference>
<dbReference type="PANTHER" id="PTHR33569">
    <property type="entry name" value="UREASE"/>
    <property type="match status" value="1"/>
</dbReference>
<comment type="caution">
    <text evidence="3">The sequence shown here is derived from an EMBL/GenBank/DDBJ whole genome shotgun (WGS) entry which is preliminary data.</text>
</comment>
<dbReference type="Gene3D" id="2.10.150.10">
    <property type="entry name" value="Urease, beta subunit"/>
    <property type="match status" value="1"/>
</dbReference>
<comment type="catalytic activity">
    <reaction evidence="2">
        <text>urea + 2 H2O + H(+) = hydrogencarbonate + 2 NH4(+)</text>
        <dbReference type="Rhea" id="RHEA:20557"/>
        <dbReference type="ChEBI" id="CHEBI:15377"/>
        <dbReference type="ChEBI" id="CHEBI:15378"/>
        <dbReference type="ChEBI" id="CHEBI:16199"/>
        <dbReference type="ChEBI" id="CHEBI:17544"/>
        <dbReference type="ChEBI" id="CHEBI:28938"/>
        <dbReference type="EC" id="3.5.1.5"/>
    </reaction>
</comment>
<evidence type="ECO:0000313" key="4">
    <source>
        <dbReference type="Proteomes" id="UP000077271"/>
    </source>
</evidence>
<evidence type="ECO:0000313" key="3">
    <source>
        <dbReference type="EMBL" id="OAH52803.1"/>
    </source>
</evidence>
<dbReference type="PANTHER" id="PTHR33569:SF1">
    <property type="entry name" value="UREASE"/>
    <property type="match status" value="1"/>
</dbReference>
<dbReference type="NCBIfam" id="TIGR00192">
    <property type="entry name" value="urease_beta"/>
    <property type="match status" value="1"/>
</dbReference>
<gene>
    <name evidence="3" type="ORF">AWH48_13400</name>
</gene>